<feature type="domain" description="Nudix hydrolase" evidence="1">
    <location>
        <begin position="10"/>
        <end position="142"/>
    </location>
</feature>
<dbReference type="CDD" id="cd18873">
    <property type="entry name" value="NUDIX_NadM_like"/>
    <property type="match status" value="1"/>
</dbReference>
<dbReference type="KEGG" id="drc:G0Q07_08090"/>
<gene>
    <name evidence="2" type="ORF">G0Q07_08090</name>
</gene>
<sequence length="227" mass="26050">MMKHYTKHPKHFVAVDCVILGYDEGELCLLLYPRGFEPSKGAWSLMGGFVQDNESADAAAKRVLKQTIGLEEIFMEQVGAFANPDRDPEARVISLAYYALVRMDEHDKACVRENGAHWWPISELPEMIFDHGEMVEQALVKLQQEAGYRLIGKELLADKFTLLQLRKLYEAIFQREFDPGNFRKKILSLNVLERLNEKDSSESKKGAFYYSCKNEVAERGLDRIVKV</sequence>
<dbReference type="Pfam" id="PF21906">
    <property type="entry name" value="WHD_NrtR"/>
    <property type="match status" value="1"/>
</dbReference>
<evidence type="ECO:0000259" key="1">
    <source>
        <dbReference type="PROSITE" id="PS51462"/>
    </source>
</evidence>
<dbReference type="PROSITE" id="PS51462">
    <property type="entry name" value="NUDIX"/>
    <property type="match status" value="1"/>
</dbReference>
<dbReference type="PANTHER" id="PTHR43736">
    <property type="entry name" value="ADP-RIBOSE PYROPHOSPHATASE"/>
    <property type="match status" value="1"/>
</dbReference>
<keyword evidence="2" id="KW-0378">Hydrolase</keyword>
<dbReference type="SUPFAM" id="SSF55811">
    <property type="entry name" value="Nudix"/>
    <property type="match status" value="1"/>
</dbReference>
<dbReference type="GO" id="GO:0016787">
    <property type="term" value="F:hydrolase activity"/>
    <property type="evidence" value="ECO:0007669"/>
    <property type="project" value="UniProtKB-KW"/>
</dbReference>
<dbReference type="Pfam" id="PF00293">
    <property type="entry name" value="NUDIX"/>
    <property type="match status" value="1"/>
</dbReference>
<dbReference type="InterPro" id="IPR000086">
    <property type="entry name" value="NUDIX_hydrolase_dom"/>
</dbReference>
<dbReference type="SUPFAM" id="SSF46785">
    <property type="entry name" value="Winged helix' DNA-binding domain"/>
    <property type="match status" value="1"/>
</dbReference>
<evidence type="ECO:0000313" key="2">
    <source>
        <dbReference type="EMBL" id="QIA09944.1"/>
    </source>
</evidence>
<accession>A0A6C0RHD1</accession>
<dbReference type="Gene3D" id="3.90.79.10">
    <property type="entry name" value="Nucleoside Triphosphate Pyrophosphohydrolase"/>
    <property type="match status" value="1"/>
</dbReference>
<dbReference type="Gene3D" id="1.10.10.10">
    <property type="entry name" value="Winged helix-like DNA-binding domain superfamily/Winged helix DNA-binding domain"/>
    <property type="match status" value="1"/>
</dbReference>
<proteinExistence type="predicted"/>
<dbReference type="InterPro" id="IPR015797">
    <property type="entry name" value="NUDIX_hydrolase-like_dom_sf"/>
</dbReference>
<dbReference type="InterPro" id="IPR036390">
    <property type="entry name" value="WH_DNA-bd_sf"/>
</dbReference>
<organism evidence="2 3">
    <name type="scientific">Draconibacterium halophilum</name>
    <dbReference type="NCBI Taxonomy" id="2706887"/>
    <lineage>
        <taxon>Bacteria</taxon>
        <taxon>Pseudomonadati</taxon>
        <taxon>Bacteroidota</taxon>
        <taxon>Bacteroidia</taxon>
        <taxon>Marinilabiliales</taxon>
        <taxon>Prolixibacteraceae</taxon>
        <taxon>Draconibacterium</taxon>
    </lineage>
</organism>
<dbReference type="InterPro" id="IPR036388">
    <property type="entry name" value="WH-like_DNA-bd_sf"/>
</dbReference>
<dbReference type="InterPro" id="IPR054105">
    <property type="entry name" value="WHD_NrtR"/>
</dbReference>
<dbReference type="PANTHER" id="PTHR43736:SF4">
    <property type="entry name" value="SLR1690 PROTEIN"/>
    <property type="match status" value="1"/>
</dbReference>
<dbReference type="EMBL" id="CP048409">
    <property type="protein sequence ID" value="QIA09944.1"/>
    <property type="molecule type" value="Genomic_DNA"/>
</dbReference>
<keyword evidence="3" id="KW-1185">Reference proteome</keyword>
<reference evidence="2 3" key="1">
    <citation type="submission" date="2020-02" db="EMBL/GenBank/DDBJ databases">
        <title>Genome sequencing for Draconibacterium sp. strain M1.</title>
        <authorList>
            <person name="Park S.-J."/>
        </authorList>
    </citation>
    <scope>NUCLEOTIDE SEQUENCE [LARGE SCALE GENOMIC DNA]</scope>
    <source>
        <strain evidence="2 3">M1</strain>
    </source>
</reference>
<protein>
    <submittedName>
        <fullName evidence="2">NUDIX hydrolase</fullName>
    </submittedName>
</protein>
<dbReference type="AlphaFoldDB" id="A0A6C0RHD1"/>
<name>A0A6C0RHD1_9BACT</name>
<evidence type="ECO:0000313" key="3">
    <source>
        <dbReference type="Proteomes" id="UP000474630"/>
    </source>
</evidence>
<dbReference type="Proteomes" id="UP000474630">
    <property type="component" value="Chromosome"/>
</dbReference>